<evidence type="ECO:0000313" key="3">
    <source>
        <dbReference type="Proteomes" id="UP000259610"/>
    </source>
</evidence>
<keyword evidence="1" id="KW-0472">Membrane</keyword>
<protein>
    <recommendedName>
        <fullName evidence="4">YcxB-like protein domain-containing protein</fullName>
    </recommendedName>
</protein>
<comment type="caution">
    <text evidence="2">The sequence shown here is derived from an EMBL/GenBank/DDBJ whole genome shotgun (WGS) entry which is preliminary data.</text>
</comment>
<dbReference type="AlphaFoldDB" id="A0A3B9H160"/>
<feature type="transmembrane region" description="Helical" evidence="1">
    <location>
        <begin position="32"/>
        <end position="51"/>
    </location>
</feature>
<keyword evidence="1" id="KW-1133">Transmembrane helix</keyword>
<evidence type="ECO:0000256" key="1">
    <source>
        <dbReference type="SAM" id="Phobius"/>
    </source>
</evidence>
<dbReference type="EMBL" id="DMAN01000326">
    <property type="protein sequence ID" value="HAE28388.1"/>
    <property type="molecule type" value="Genomic_DNA"/>
</dbReference>
<dbReference type="Proteomes" id="UP000259610">
    <property type="component" value="Unassembled WGS sequence"/>
</dbReference>
<gene>
    <name evidence="2" type="ORF">DCG58_14590</name>
</gene>
<evidence type="ECO:0008006" key="4">
    <source>
        <dbReference type="Google" id="ProtNLM"/>
    </source>
</evidence>
<organism evidence="2 3">
    <name type="scientific">Hyphomonas adhaerens</name>
    <dbReference type="NCBI Taxonomy" id="81029"/>
    <lineage>
        <taxon>Bacteria</taxon>
        <taxon>Pseudomonadati</taxon>
        <taxon>Pseudomonadota</taxon>
        <taxon>Alphaproteobacteria</taxon>
        <taxon>Hyphomonadales</taxon>
        <taxon>Hyphomonadaceae</taxon>
        <taxon>Hyphomonas</taxon>
    </lineage>
</organism>
<dbReference type="RefSeq" id="WP_272990230.1">
    <property type="nucleotide sequence ID" value="NZ_CAJWRG010000140.1"/>
</dbReference>
<feature type="transmembrane region" description="Helical" evidence="1">
    <location>
        <begin position="63"/>
        <end position="85"/>
    </location>
</feature>
<proteinExistence type="predicted"/>
<name>A0A3B9H160_9PROT</name>
<reference evidence="2 3" key="1">
    <citation type="journal article" date="2018" name="Nat. Biotechnol.">
        <title>A standardized bacterial taxonomy based on genome phylogeny substantially revises the tree of life.</title>
        <authorList>
            <person name="Parks D.H."/>
            <person name="Chuvochina M."/>
            <person name="Waite D.W."/>
            <person name="Rinke C."/>
            <person name="Skarshewski A."/>
            <person name="Chaumeil P.A."/>
            <person name="Hugenholtz P."/>
        </authorList>
    </citation>
    <scope>NUCLEOTIDE SEQUENCE [LARGE SCALE GENOMIC DNA]</scope>
    <source>
        <strain evidence="2">UBA8733</strain>
    </source>
</reference>
<accession>A0A3B9H160</accession>
<sequence length="175" mass="19060">MTEPLTVTGLLTEKDVRKLTRLARGGTVGPTAVYYAGVTAPIISASMSVLMRNAMIMVGASPYWQWLIAAFVAAFAGIAWYLIFIRWSYRHAHGRGTETKLETCIALEEDGLVIRRGGIETRATWNSVVDVAASGGHVTVRLDGAAPLIVPNAWFGKNKAARQAFLARLREKVQS</sequence>
<keyword evidence="1" id="KW-0812">Transmembrane</keyword>
<evidence type="ECO:0000313" key="2">
    <source>
        <dbReference type="EMBL" id="HAE28388.1"/>
    </source>
</evidence>